<keyword evidence="3" id="KW-1185">Reference proteome</keyword>
<reference evidence="2 3" key="1">
    <citation type="journal article" date="2021" name="Elife">
        <title>Chloroplast acquisition without the gene transfer in kleptoplastic sea slugs, Plakobranchus ocellatus.</title>
        <authorList>
            <person name="Maeda T."/>
            <person name="Takahashi S."/>
            <person name="Yoshida T."/>
            <person name="Shimamura S."/>
            <person name="Takaki Y."/>
            <person name="Nagai Y."/>
            <person name="Toyoda A."/>
            <person name="Suzuki Y."/>
            <person name="Arimoto A."/>
            <person name="Ishii H."/>
            <person name="Satoh N."/>
            <person name="Nishiyama T."/>
            <person name="Hasebe M."/>
            <person name="Maruyama T."/>
            <person name="Minagawa J."/>
            <person name="Obokata J."/>
            <person name="Shigenobu S."/>
        </authorList>
    </citation>
    <scope>NUCLEOTIDE SEQUENCE [LARGE SCALE GENOMIC DNA]</scope>
</reference>
<feature type="region of interest" description="Disordered" evidence="1">
    <location>
        <begin position="47"/>
        <end position="86"/>
    </location>
</feature>
<dbReference type="Proteomes" id="UP000762676">
    <property type="component" value="Unassembled WGS sequence"/>
</dbReference>
<proteinExistence type="predicted"/>
<protein>
    <submittedName>
        <fullName evidence="2">Uncharacterized protein</fullName>
    </submittedName>
</protein>
<evidence type="ECO:0000256" key="1">
    <source>
        <dbReference type="SAM" id="MobiDB-lite"/>
    </source>
</evidence>
<accession>A0AAV4JSA1</accession>
<name>A0AAV4JSA1_9GAST</name>
<organism evidence="2 3">
    <name type="scientific">Elysia marginata</name>
    <dbReference type="NCBI Taxonomy" id="1093978"/>
    <lineage>
        <taxon>Eukaryota</taxon>
        <taxon>Metazoa</taxon>
        <taxon>Spiralia</taxon>
        <taxon>Lophotrochozoa</taxon>
        <taxon>Mollusca</taxon>
        <taxon>Gastropoda</taxon>
        <taxon>Heterobranchia</taxon>
        <taxon>Euthyneura</taxon>
        <taxon>Panpulmonata</taxon>
        <taxon>Sacoglossa</taxon>
        <taxon>Placobranchoidea</taxon>
        <taxon>Plakobranchidae</taxon>
        <taxon>Elysia</taxon>
    </lineage>
</organism>
<evidence type="ECO:0000313" key="2">
    <source>
        <dbReference type="EMBL" id="GFS25180.1"/>
    </source>
</evidence>
<dbReference type="EMBL" id="BMAT01003420">
    <property type="protein sequence ID" value="GFS25180.1"/>
    <property type="molecule type" value="Genomic_DNA"/>
</dbReference>
<dbReference type="AlphaFoldDB" id="A0AAV4JSA1"/>
<evidence type="ECO:0000313" key="3">
    <source>
        <dbReference type="Proteomes" id="UP000762676"/>
    </source>
</evidence>
<sequence length="86" mass="9711">MCALFLCGAETLTQLPKFNRALCQKAMAPLSRERTCLLRITKKKDEMEDGDKNDRKGGGIGDAEKGVEEEMEKVFKNENEEMKIAE</sequence>
<gene>
    <name evidence="2" type="ORF">ElyMa_001681400</name>
</gene>
<comment type="caution">
    <text evidence="2">The sequence shown here is derived from an EMBL/GenBank/DDBJ whole genome shotgun (WGS) entry which is preliminary data.</text>
</comment>